<evidence type="ECO:0000313" key="2">
    <source>
        <dbReference type="EMBL" id="SEW39720.1"/>
    </source>
</evidence>
<feature type="transmembrane region" description="Helical" evidence="1">
    <location>
        <begin position="21"/>
        <end position="41"/>
    </location>
</feature>
<reference evidence="2 3" key="1">
    <citation type="submission" date="2016-10" db="EMBL/GenBank/DDBJ databases">
        <authorList>
            <person name="de Groot N.N."/>
        </authorList>
    </citation>
    <scope>NUCLEOTIDE SEQUENCE [LARGE SCALE GENOMIC DNA]</scope>
    <source>
        <strain evidence="2 3">DSM 17925</strain>
    </source>
</reference>
<keyword evidence="1" id="KW-0472">Membrane</keyword>
<dbReference type="Proteomes" id="UP000199167">
    <property type="component" value="Unassembled WGS sequence"/>
</dbReference>
<sequence length="335" mass="36946">MAQGRIKPIFVNDTGVSTTEVVALILSVLWMAGVGIFFLLVPPRTSPDVPFDSLRAVLVIMAIFLPVAIIWVAAAASRSARVMREESRRLQLAIDGLRETYLQDRTEKLHSPASVKETPSVGAKLQEIAQASQKTEPAPLATFASTRDARGVMRQIKSGGGADDQPALALGTTAEDMTPPLPRRDLVRALNFPDTDQDAEGFAALRRALKDRNARQLVQASQDMLTLLSQDGIYMDDLRPDRARPEIWRRFAQGERGRTMAALGGVRDRSSLALTAGRMREDTIFRDSAHHFLRKFDNMLLSFEPEASDEDLIALSETRTARAFMLLGRVTGAFD</sequence>
<proteinExistence type="predicted"/>
<accession>A0A1I0RFV9</accession>
<dbReference type="AlphaFoldDB" id="A0A1I0RFV9"/>
<dbReference type="STRING" id="364200.SAMN04488515_2624"/>
<keyword evidence="3" id="KW-1185">Reference proteome</keyword>
<dbReference type="RefSeq" id="WP_089995554.1">
    <property type="nucleotide sequence ID" value="NZ_FOIZ01000002.1"/>
</dbReference>
<evidence type="ECO:0000313" key="3">
    <source>
        <dbReference type="Proteomes" id="UP000199167"/>
    </source>
</evidence>
<name>A0A1I0RFV9_9RHOB</name>
<keyword evidence="1" id="KW-0812">Transmembrane</keyword>
<dbReference type="OrthoDB" id="7833467at2"/>
<keyword evidence="1" id="KW-1133">Transmembrane helix</keyword>
<protein>
    <submittedName>
        <fullName evidence="2">Uncharacterized protein</fullName>
    </submittedName>
</protein>
<organism evidence="2 3">
    <name type="scientific">Cognatiyoonia koreensis</name>
    <dbReference type="NCBI Taxonomy" id="364200"/>
    <lineage>
        <taxon>Bacteria</taxon>
        <taxon>Pseudomonadati</taxon>
        <taxon>Pseudomonadota</taxon>
        <taxon>Alphaproteobacteria</taxon>
        <taxon>Rhodobacterales</taxon>
        <taxon>Paracoccaceae</taxon>
        <taxon>Cognatiyoonia</taxon>
    </lineage>
</organism>
<feature type="transmembrane region" description="Helical" evidence="1">
    <location>
        <begin position="53"/>
        <end position="74"/>
    </location>
</feature>
<evidence type="ECO:0000256" key="1">
    <source>
        <dbReference type="SAM" id="Phobius"/>
    </source>
</evidence>
<gene>
    <name evidence="2" type="ORF">SAMN04488515_2624</name>
</gene>
<dbReference type="EMBL" id="FOIZ01000002">
    <property type="protein sequence ID" value="SEW39720.1"/>
    <property type="molecule type" value="Genomic_DNA"/>
</dbReference>